<keyword evidence="2" id="KW-1185">Reference proteome</keyword>
<dbReference type="EMBL" id="KV418993">
    <property type="protein sequence ID" value="KZP02104.1"/>
    <property type="molecule type" value="Genomic_DNA"/>
</dbReference>
<dbReference type="Proteomes" id="UP000076532">
    <property type="component" value="Unassembled WGS sequence"/>
</dbReference>
<gene>
    <name evidence="1" type="ORF">FIBSPDRAFT_130760</name>
</gene>
<reference evidence="1 2" key="1">
    <citation type="journal article" date="2016" name="Mol. Biol. Evol.">
        <title>Comparative Genomics of Early-Diverging Mushroom-Forming Fungi Provides Insights into the Origins of Lignocellulose Decay Capabilities.</title>
        <authorList>
            <person name="Nagy L.G."/>
            <person name="Riley R."/>
            <person name="Tritt A."/>
            <person name="Adam C."/>
            <person name="Daum C."/>
            <person name="Floudas D."/>
            <person name="Sun H."/>
            <person name="Yadav J.S."/>
            <person name="Pangilinan J."/>
            <person name="Larsson K.H."/>
            <person name="Matsuura K."/>
            <person name="Barry K."/>
            <person name="Labutti K."/>
            <person name="Kuo R."/>
            <person name="Ohm R.A."/>
            <person name="Bhattacharya S.S."/>
            <person name="Shirouzu T."/>
            <person name="Yoshinaga Y."/>
            <person name="Martin F.M."/>
            <person name="Grigoriev I.V."/>
            <person name="Hibbett D.S."/>
        </authorList>
    </citation>
    <scope>NUCLEOTIDE SEQUENCE [LARGE SCALE GENOMIC DNA]</scope>
    <source>
        <strain evidence="1 2">CBS 109695</strain>
    </source>
</reference>
<protein>
    <submittedName>
        <fullName evidence="1">Uncharacterized protein</fullName>
    </submittedName>
</protein>
<evidence type="ECO:0000313" key="1">
    <source>
        <dbReference type="EMBL" id="KZP02104.1"/>
    </source>
</evidence>
<proteinExistence type="predicted"/>
<name>A0A167SP29_9AGAM</name>
<organism evidence="1 2">
    <name type="scientific">Athelia psychrophila</name>
    <dbReference type="NCBI Taxonomy" id="1759441"/>
    <lineage>
        <taxon>Eukaryota</taxon>
        <taxon>Fungi</taxon>
        <taxon>Dikarya</taxon>
        <taxon>Basidiomycota</taxon>
        <taxon>Agaricomycotina</taxon>
        <taxon>Agaricomycetes</taxon>
        <taxon>Agaricomycetidae</taxon>
        <taxon>Atheliales</taxon>
        <taxon>Atheliaceae</taxon>
        <taxon>Athelia</taxon>
    </lineage>
</organism>
<accession>A0A167SP29</accession>
<sequence>MWQACGETASPFTKPAFAAGLPTLSLSYSASPRVSTRTLLPSFEHACEQRALRQLQCGCQNLILQVHPVGRRADLEFGNIQAFIKISFTRGMHFNLSWNNASLGLTTNLDRSLCPRS</sequence>
<evidence type="ECO:0000313" key="2">
    <source>
        <dbReference type="Proteomes" id="UP000076532"/>
    </source>
</evidence>
<dbReference type="AlphaFoldDB" id="A0A167SP29"/>